<evidence type="ECO:0000256" key="1">
    <source>
        <dbReference type="SAM" id="Phobius"/>
    </source>
</evidence>
<evidence type="ECO:0000313" key="3">
    <source>
        <dbReference type="Proteomes" id="UP000517916"/>
    </source>
</evidence>
<comment type="caution">
    <text evidence="2">The sequence shown here is derived from an EMBL/GenBank/DDBJ whole genome shotgun (WGS) entry which is preliminary data.</text>
</comment>
<organism evidence="2 3">
    <name type="scientific">Kutzneria viridogrisea</name>
    <dbReference type="NCBI Taxonomy" id="47990"/>
    <lineage>
        <taxon>Bacteria</taxon>
        <taxon>Bacillati</taxon>
        <taxon>Actinomycetota</taxon>
        <taxon>Actinomycetes</taxon>
        <taxon>Pseudonocardiales</taxon>
        <taxon>Pseudonocardiaceae</taxon>
        <taxon>Kutzneria</taxon>
    </lineage>
</organism>
<evidence type="ECO:0000313" key="2">
    <source>
        <dbReference type="EMBL" id="MBA8930650.1"/>
    </source>
</evidence>
<gene>
    <name evidence="2" type="ORF">BC739_007897</name>
</gene>
<dbReference type="Proteomes" id="UP000517916">
    <property type="component" value="Unassembled WGS sequence"/>
</dbReference>
<reference evidence="2 3" key="1">
    <citation type="submission" date="2020-08" db="EMBL/GenBank/DDBJ databases">
        <title>Genomic Encyclopedia of Archaeal and Bacterial Type Strains, Phase II (KMG-II): from individual species to whole genera.</title>
        <authorList>
            <person name="Goeker M."/>
        </authorList>
    </citation>
    <scope>NUCLEOTIDE SEQUENCE [LARGE SCALE GENOMIC DNA]</scope>
    <source>
        <strain evidence="2 3">DSM 43850</strain>
    </source>
</reference>
<sequence>MLATTPSTETPPRSRATWRLVTISVWGTPVLIVGQFAMT</sequence>
<accession>A0ABR6BUT9</accession>
<keyword evidence="1" id="KW-0472">Membrane</keyword>
<feature type="transmembrane region" description="Helical" evidence="1">
    <location>
        <begin position="20"/>
        <end position="38"/>
    </location>
</feature>
<name>A0ABR6BUT9_9PSEU</name>
<keyword evidence="1" id="KW-0812">Transmembrane</keyword>
<protein>
    <submittedName>
        <fullName evidence="2">Uncharacterized protein</fullName>
    </submittedName>
</protein>
<dbReference type="EMBL" id="JACJID010000007">
    <property type="protein sequence ID" value="MBA8930650.1"/>
    <property type="molecule type" value="Genomic_DNA"/>
</dbReference>
<proteinExistence type="predicted"/>
<keyword evidence="3" id="KW-1185">Reference proteome</keyword>
<keyword evidence="1" id="KW-1133">Transmembrane helix</keyword>